<dbReference type="InterPro" id="IPR001214">
    <property type="entry name" value="SET_dom"/>
</dbReference>
<name>A0A8S9RZG2_BRACR</name>
<organism evidence="2 3">
    <name type="scientific">Brassica cretica</name>
    <name type="common">Mustard</name>
    <dbReference type="NCBI Taxonomy" id="69181"/>
    <lineage>
        <taxon>Eukaryota</taxon>
        <taxon>Viridiplantae</taxon>
        <taxon>Streptophyta</taxon>
        <taxon>Embryophyta</taxon>
        <taxon>Tracheophyta</taxon>
        <taxon>Spermatophyta</taxon>
        <taxon>Magnoliopsida</taxon>
        <taxon>eudicotyledons</taxon>
        <taxon>Gunneridae</taxon>
        <taxon>Pentapetalae</taxon>
        <taxon>rosids</taxon>
        <taxon>malvids</taxon>
        <taxon>Brassicales</taxon>
        <taxon>Brassicaceae</taxon>
        <taxon>Brassiceae</taxon>
        <taxon>Brassica</taxon>
    </lineage>
</organism>
<evidence type="ECO:0000259" key="1">
    <source>
        <dbReference type="PROSITE" id="PS50280"/>
    </source>
</evidence>
<dbReference type="SMART" id="SM00317">
    <property type="entry name" value="SET"/>
    <property type="match status" value="1"/>
</dbReference>
<dbReference type="PROSITE" id="PS50280">
    <property type="entry name" value="SET"/>
    <property type="match status" value="1"/>
</dbReference>
<dbReference type="Proteomes" id="UP000712600">
    <property type="component" value="Unassembled WGS sequence"/>
</dbReference>
<dbReference type="InterPro" id="IPR044237">
    <property type="entry name" value="ATXR2-like"/>
</dbReference>
<evidence type="ECO:0000313" key="2">
    <source>
        <dbReference type="EMBL" id="KAF3586217.1"/>
    </source>
</evidence>
<protein>
    <recommendedName>
        <fullName evidence="1">SET domain-containing protein</fullName>
    </recommendedName>
</protein>
<dbReference type="PANTHER" id="PTHR47436:SF1">
    <property type="entry name" value="SET DOMAIN-CONTAINING PROTEIN"/>
    <property type="match status" value="1"/>
</dbReference>
<comment type="caution">
    <text evidence="2">The sequence shown here is derived from an EMBL/GenBank/DDBJ whole genome shotgun (WGS) entry which is preliminary data.</text>
</comment>
<proteinExistence type="predicted"/>
<feature type="domain" description="SET" evidence="1">
    <location>
        <begin position="72"/>
        <end position="238"/>
    </location>
</feature>
<dbReference type="PANTHER" id="PTHR47436">
    <property type="entry name" value="HISTONE-LYSINE N-METHYLTRANSFERASE ATXR2"/>
    <property type="match status" value="1"/>
</dbReference>
<dbReference type="CDD" id="cd20071">
    <property type="entry name" value="SET_SMYD"/>
    <property type="match status" value="1"/>
</dbReference>
<dbReference type="Gene3D" id="2.170.270.10">
    <property type="entry name" value="SET domain"/>
    <property type="match status" value="1"/>
</dbReference>
<evidence type="ECO:0000313" key="3">
    <source>
        <dbReference type="Proteomes" id="UP000712600"/>
    </source>
</evidence>
<accession>A0A8S9RZG2</accession>
<dbReference type="InterPro" id="IPR046341">
    <property type="entry name" value="SET_dom_sf"/>
</dbReference>
<dbReference type="Pfam" id="PF00856">
    <property type="entry name" value="SET"/>
    <property type="match status" value="1"/>
</dbReference>
<dbReference type="SUPFAM" id="SSF82199">
    <property type="entry name" value="SET domain"/>
    <property type="match status" value="1"/>
</dbReference>
<sequence length="275" mass="31590">MSSSNYFRSWIDRPHLDPNTRLLTEEYQRGITEFMGLVHRQPEAKTGKSNPTLPPVFVTDENPEGPNEFVPPRFIVEDHPEDDVDPSDEGAFRTQIKDLACTSLELLKTAIFDKECEARIHLHQFDYDKYNSEMRIPIFGRDLVVASPVEDYFLYIDDLPDAEKDKAEEITRPFLDALGDEYSDCCQGTAFFPLQSCMNHSCYPNAKAFKREEDRDGQAVIVALRRISKNEEVTISYIDEELPYEERQALLADYGFTCKCPKCLEDSSVALLQCF</sequence>
<gene>
    <name evidence="2" type="ORF">F2Q69_00030773</name>
</gene>
<dbReference type="AlphaFoldDB" id="A0A8S9RZG2"/>
<reference evidence="2" key="1">
    <citation type="submission" date="2019-12" db="EMBL/GenBank/DDBJ databases">
        <title>Genome sequencing and annotation of Brassica cretica.</title>
        <authorList>
            <person name="Studholme D.J."/>
            <person name="Sarris P."/>
        </authorList>
    </citation>
    <scope>NUCLEOTIDE SEQUENCE</scope>
    <source>
        <strain evidence="2">PFS-109/04</strain>
        <tissue evidence="2">Leaf</tissue>
    </source>
</reference>
<dbReference type="GO" id="GO:0008168">
    <property type="term" value="F:methyltransferase activity"/>
    <property type="evidence" value="ECO:0007669"/>
    <property type="project" value="InterPro"/>
</dbReference>
<dbReference type="EMBL" id="QGKX02000088">
    <property type="protein sequence ID" value="KAF3586217.1"/>
    <property type="molecule type" value="Genomic_DNA"/>
</dbReference>